<evidence type="ECO:0000256" key="1">
    <source>
        <dbReference type="SAM" id="MobiDB-lite"/>
    </source>
</evidence>
<evidence type="ECO:0000313" key="2">
    <source>
        <dbReference type="EMBL" id="VVC88070.1"/>
    </source>
</evidence>
<name>A0A5E4PT22_9NEOP</name>
<protein>
    <submittedName>
        <fullName evidence="2">Uncharacterized protein</fullName>
    </submittedName>
</protein>
<gene>
    <name evidence="2" type="ORF">LSINAPIS_LOCUS1528</name>
</gene>
<proteinExistence type="predicted"/>
<reference evidence="2 3" key="1">
    <citation type="submission" date="2017-07" db="EMBL/GenBank/DDBJ databases">
        <authorList>
            <person name="Talla V."/>
            <person name="Backstrom N."/>
        </authorList>
    </citation>
    <scope>NUCLEOTIDE SEQUENCE [LARGE SCALE GENOMIC DNA]</scope>
</reference>
<sequence>MYGNAVCPPIDTEERRHTRTTEPSQHTLGRYAPSHEASPCRGLTMIYSTIASYHIDITADYVLAITPTDLLHVAFLFSLGADDV</sequence>
<feature type="region of interest" description="Disordered" evidence="1">
    <location>
        <begin position="1"/>
        <end position="36"/>
    </location>
</feature>
<accession>A0A5E4PT22</accession>
<organism evidence="2 3">
    <name type="scientific">Leptidea sinapis</name>
    <dbReference type="NCBI Taxonomy" id="189913"/>
    <lineage>
        <taxon>Eukaryota</taxon>
        <taxon>Metazoa</taxon>
        <taxon>Ecdysozoa</taxon>
        <taxon>Arthropoda</taxon>
        <taxon>Hexapoda</taxon>
        <taxon>Insecta</taxon>
        <taxon>Pterygota</taxon>
        <taxon>Neoptera</taxon>
        <taxon>Endopterygota</taxon>
        <taxon>Lepidoptera</taxon>
        <taxon>Glossata</taxon>
        <taxon>Ditrysia</taxon>
        <taxon>Papilionoidea</taxon>
        <taxon>Pieridae</taxon>
        <taxon>Dismorphiinae</taxon>
        <taxon>Leptidea</taxon>
    </lineage>
</organism>
<dbReference type="Proteomes" id="UP000324832">
    <property type="component" value="Unassembled WGS sequence"/>
</dbReference>
<dbReference type="EMBL" id="FZQP02000227">
    <property type="protein sequence ID" value="VVC88070.1"/>
    <property type="molecule type" value="Genomic_DNA"/>
</dbReference>
<evidence type="ECO:0000313" key="3">
    <source>
        <dbReference type="Proteomes" id="UP000324832"/>
    </source>
</evidence>
<keyword evidence="3" id="KW-1185">Reference proteome</keyword>
<dbReference type="AlphaFoldDB" id="A0A5E4PT22"/>